<accession>A0AAQ3SYN2</accession>
<proteinExistence type="predicted"/>
<name>A0AAQ3SYN2_PASNO</name>
<dbReference type="AlphaFoldDB" id="A0AAQ3SYN2"/>
<feature type="region of interest" description="Disordered" evidence="1">
    <location>
        <begin position="78"/>
        <end position="119"/>
    </location>
</feature>
<keyword evidence="3" id="KW-1185">Reference proteome</keyword>
<evidence type="ECO:0000313" key="2">
    <source>
        <dbReference type="EMBL" id="WVZ63273.1"/>
    </source>
</evidence>
<organism evidence="2 3">
    <name type="scientific">Paspalum notatum var. saurae</name>
    <dbReference type="NCBI Taxonomy" id="547442"/>
    <lineage>
        <taxon>Eukaryota</taxon>
        <taxon>Viridiplantae</taxon>
        <taxon>Streptophyta</taxon>
        <taxon>Embryophyta</taxon>
        <taxon>Tracheophyta</taxon>
        <taxon>Spermatophyta</taxon>
        <taxon>Magnoliopsida</taxon>
        <taxon>Liliopsida</taxon>
        <taxon>Poales</taxon>
        <taxon>Poaceae</taxon>
        <taxon>PACMAD clade</taxon>
        <taxon>Panicoideae</taxon>
        <taxon>Andropogonodae</taxon>
        <taxon>Paspaleae</taxon>
        <taxon>Paspalinae</taxon>
        <taxon>Paspalum</taxon>
    </lineage>
</organism>
<evidence type="ECO:0000313" key="3">
    <source>
        <dbReference type="Proteomes" id="UP001341281"/>
    </source>
</evidence>
<gene>
    <name evidence="2" type="ORF">U9M48_012915</name>
</gene>
<reference evidence="2 3" key="1">
    <citation type="submission" date="2024-02" db="EMBL/GenBank/DDBJ databases">
        <title>High-quality chromosome-scale genome assembly of Pensacola bahiagrass (Paspalum notatum Flugge var. saurae).</title>
        <authorList>
            <person name="Vega J.M."/>
            <person name="Podio M."/>
            <person name="Orjuela J."/>
            <person name="Siena L.A."/>
            <person name="Pessino S.C."/>
            <person name="Combes M.C."/>
            <person name="Mariac C."/>
            <person name="Albertini E."/>
            <person name="Pupilli F."/>
            <person name="Ortiz J.P.A."/>
            <person name="Leblanc O."/>
        </authorList>
    </citation>
    <scope>NUCLEOTIDE SEQUENCE [LARGE SCALE GENOMIC DNA]</scope>
    <source>
        <strain evidence="2">R1</strain>
        <tissue evidence="2">Leaf</tissue>
    </source>
</reference>
<sequence>MPHCRVPPWTPIPVAVVVAGHRHRGVGALASSLGALWCRMVGLGPWPVARAGRRRRAKASWGCWALAALAHRIGRRLAGRPSATPDDRGLPFPPASGRQPPGRLAARTRKPSHSNEEHVPPMDRIWSEVVLARGKTEVFGKAMVQYAEVKNQSNCSKRGASYMLLQEKLRPYRDDL</sequence>
<evidence type="ECO:0000256" key="1">
    <source>
        <dbReference type="SAM" id="MobiDB-lite"/>
    </source>
</evidence>
<protein>
    <submittedName>
        <fullName evidence="2">Uncharacterized protein</fullName>
    </submittedName>
</protein>
<dbReference type="Proteomes" id="UP001341281">
    <property type="component" value="Chromosome 03"/>
</dbReference>
<dbReference type="EMBL" id="CP144747">
    <property type="protein sequence ID" value="WVZ63273.1"/>
    <property type="molecule type" value="Genomic_DNA"/>
</dbReference>